<accession>K0TFP8</accession>
<dbReference type="EMBL" id="AGNL01002676">
    <property type="protein sequence ID" value="EJK75879.1"/>
    <property type="molecule type" value="Genomic_DNA"/>
</dbReference>
<protein>
    <submittedName>
        <fullName evidence="2">Uncharacterized protein</fullName>
    </submittedName>
</protein>
<dbReference type="OrthoDB" id="41409at2759"/>
<dbReference type="PANTHER" id="PTHR36978">
    <property type="entry name" value="P-LOOP CONTAINING NUCLEOTIDE TRIPHOSPHATE HYDROLASE"/>
    <property type="match status" value="1"/>
</dbReference>
<dbReference type="Pfam" id="PF17784">
    <property type="entry name" value="Sulfotransfer_4"/>
    <property type="match status" value="1"/>
</dbReference>
<name>K0TFP8_THAOC</name>
<sequence length="809" mass="91239">MFSTTSSNETWAEQLSLPMNTNGTSVMKEDVVGQVRQGAGFTSSDTTRKMNEHNRVSGGDKDTQDTPSCFRARESNMTISLLDSLPLINLGFPKMGTSSIHSFFGCAGLRSVHYRCNKDQSCAECVRESVSAGEPPLKKCGRSDVYSQLDGKSEPLSAFPNEYFPQIEHMESLVRDYPNATFLLTFRSMSKWYHSITNWPPVKTATKLDFRLRSSNITNFPPGRGRNQQEFMNWFCDHVKRVRGVVPPERLFEIDIESKSTGTRLGDTFDLDPKCWSQANVNFNVHNSSELANSTAKGSVPWLYKSSFEIKGRHGPRPRYPSLPPFPNVLIPHAIASGPNIGTGIEQGIKQPIPENMDWTGTCSALKAHRDGHWQHTSNLTGSVEFALNLFQYYPKEVSWLLRDGVEPDFGLCMLPRQYLSYTTSVGHQCGCKHSDFAPTHSKWTHSGMAAAGNPILLDGRPNYVEISPTVRLAKSLAKAQGTICMAGDSIDLQIYMALGNNLKRAAQLFKEYVKTGEELLSVLQREIKVSYSTKPGDWDSFWKNGQRPPDGDGSFLTARRPPPNGFGSMYSILETKAFFQDAGRARFRYYMSYGWSPWLAEHMEDCTVIAMNLGLHYSSSDERHMGKESRHPLSEDMLAAITFLTNFSASRADRVGVWRSALPQHFDVASSFGHFPGWRMLPQGHKCASLRNKTRGYEQVYNQFYDYVFNENCKAECEGLVYNCTLDTTSTGVQTIHKFLLDNGLRRPVAERVVSGEILRWNTFDIFDVPIWHTKDNDCSHFCYVPALYETAFERLGILLSTFLKRLH</sequence>
<dbReference type="Proteomes" id="UP000266841">
    <property type="component" value="Unassembled WGS sequence"/>
</dbReference>
<dbReference type="Gene3D" id="3.40.50.300">
    <property type="entry name" value="P-loop containing nucleotide triphosphate hydrolases"/>
    <property type="match status" value="1"/>
</dbReference>
<dbReference type="PANTHER" id="PTHR36978:SF4">
    <property type="entry name" value="P-LOOP CONTAINING NUCLEOSIDE TRIPHOSPHATE HYDROLASE PROTEIN"/>
    <property type="match status" value="1"/>
</dbReference>
<organism evidence="2 3">
    <name type="scientific">Thalassiosira oceanica</name>
    <name type="common">Marine diatom</name>
    <dbReference type="NCBI Taxonomy" id="159749"/>
    <lineage>
        <taxon>Eukaryota</taxon>
        <taxon>Sar</taxon>
        <taxon>Stramenopiles</taxon>
        <taxon>Ochrophyta</taxon>
        <taxon>Bacillariophyta</taxon>
        <taxon>Coscinodiscophyceae</taxon>
        <taxon>Thalassiosirophycidae</taxon>
        <taxon>Thalassiosirales</taxon>
        <taxon>Thalassiosiraceae</taxon>
        <taxon>Thalassiosira</taxon>
    </lineage>
</organism>
<dbReference type="SUPFAM" id="SSF52540">
    <property type="entry name" value="P-loop containing nucleoside triphosphate hydrolases"/>
    <property type="match status" value="1"/>
</dbReference>
<keyword evidence="3" id="KW-1185">Reference proteome</keyword>
<evidence type="ECO:0000313" key="3">
    <source>
        <dbReference type="Proteomes" id="UP000266841"/>
    </source>
</evidence>
<proteinExistence type="predicted"/>
<comment type="caution">
    <text evidence="2">The sequence shown here is derived from an EMBL/GenBank/DDBJ whole genome shotgun (WGS) entry which is preliminary data.</text>
</comment>
<feature type="compositionally biased region" description="Basic and acidic residues" evidence="1">
    <location>
        <begin position="46"/>
        <end position="64"/>
    </location>
</feature>
<dbReference type="OMA" id="RWNTFDI"/>
<gene>
    <name evidence="2" type="ORF">THAOC_02382</name>
</gene>
<dbReference type="eggNOG" id="ENOG502T4Q7">
    <property type="taxonomic scope" value="Eukaryota"/>
</dbReference>
<feature type="region of interest" description="Disordered" evidence="1">
    <location>
        <begin position="39"/>
        <end position="68"/>
    </location>
</feature>
<dbReference type="InterPro" id="IPR040632">
    <property type="entry name" value="Sulfotransfer_4"/>
</dbReference>
<reference evidence="2 3" key="1">
    <citation type="journal article" date="2012" name="Genome Biol.">
        <title>Genome and low-iron response of an oceanic diatom adapted to chronic iron limitation.</title>
        <authorList>
            <person name="Lommer M."/>
            <person name="Specht M."/>
            <person name="Roy A.S."/>
            <person name="Kraemer L."/>
            <person name="Andreson R."/>
            <person name="Gutowska M.A."/>
            <person name="Wolf J."/>
            <person name="Bergner S.V."/>
            <person name="Schilhabel M.B."/>
            <person name="Klostermeier U.C."/>
            <person name="Beiko R.G."/>
            <person name="Rosenstiel P."/>
            <person name="Hippler M."/>
            <person name="Laroche J."/>
        </authorList>
    </citation>
    <scope>NUCLEOTIDE SEQUENCE [LARGE SCALE GENOMIC DNA]</scope>
    <source>
        <strain evidence="2 3">CCMP1005</strain>
    </source>
</reference>
<evidence type="ECO:0000313" key="2">
    <source>
        <dbReference type="EMBL" id="EJK75879.1"/>
    </source>
</evidence>
<dbReference type="InterPro" id="IPR027417">
    <property type="entry name" value="P-loop_NTPase"/>
</dbReference>
<evidence type="ECO:0000256" key="1">
    <source>
        <dbReference type="SAM" id="MobiDB-lite"/>
    </source>
</evidence>
<dbReference type="AlphaFoldDB" id="K0TFP8"/>